<proteinExistence type="predicted"/>
<dbReference type="Gene3D" id="2.40.128.280">
    <property type="match status" value="1"/>
</dbReference>
<evidence type="ECO:0000313" key="3">
    <source>
        <dbReference type="EMBL" id="SEF51132.1"/>
    </source>
</evidence>
<keyword evidence="4" id="KW-1185">Reference proteome</keyword>
<dbReference type="Proteomes" id="UP000236725">
    <property type="component" value="Unassembled WGS sequence"/>
</dbReference>
<comment type="caution">
    <text evidence="3">The sequence shown here is derived from an EMBL/GenBank/DDBJ whole genome shotgun (WGS) entry which is preliminary data.</text>
</comment>
<evidence type="ECO:0000256" key="1">
    <source>
        <dbReference type="SAM" id="SignalP"/>
    </source>
</evidence>
<feature type="domain" description="Lipocalin-like" evidence="2">
    <location>
        <begin position="13"/>
        <end position="133"/>
    </location>
</feature>
<evidence type="ECO:0000313" key="4">
    <source>
        <dbReference type="Proteomes" id="UP000236725"/>
    </source>
</evidence>
<feature type="chain" id="PRO_5034655603" evidence="1">
    <location>
        <begin position="22"/>
        <end position="133"/>
    </location>
</feature>
<reference evidence="3 4" key="1">
    <citation type="submission" date="2016-10" db="EMBL/GenBank/DDBJ databases">
        <authorList>
            <person name="Varghese N."/>
            <person name="Submissions S."/>
        </authorList>
    </citation>
    <scope>NUCLEOTIDE SEQUENCE [LARGE SCALE GENOMIC DNA]</scope>
    <source>
        <strain evidence="3 4">DSM 29073</strain>
    </source>
</reference>
<dbReference type="RefSeq" id="WP_103982324.1">
    <property type="nucleotide sequence ID" value="NZ_FNVS01000002.1"/>
</dbReference>
<protein>
    <submittedName>
        <fullName evidence="3">Lipocalin-like domain-containing protein</fullName>
    </submittedName>
</protein>
<dbReference type="AlphaFoldDB" id="A0A8G2BUM0"/>
<dbReference type="InterPro" id="IPR024311">
    <property type="entry name" value="Lipocalin-like"/>
</dbReference>
<name>A0A8G2BUM0_9BACT</name>
<organism evidence="3 4">
    <name type="scientific">Parabacteroides chinchillae</name>
    <dbReference type="NCBI Taxonomy" id="871327"/>
    <lineage>
        <taxon>Bacteria</taxon>
        <taxon>Pseudomonadati</taxon>
        <taxon>Bacteroidota</taxon>
        <taxon>Bacteroidia</taxon>
        <taxon>Bacteroidales</taxon>
        <taxon>Tannerellaceae</taxon>
        <taxon>Parabacteroides</taxon>
    </lineage>
</organism>
<dbReference type="PROSITE" id="PS51257">
    <property type="entry name" value="PROKAR_LIPOPROTEIN"/>
    <property type="match status" value="1"/>
</dbReference>
<keyword evidence="1" id="KW-0732">Signal</keyword>
<accession>A0A8G2BUM0</accession>
<gene>
    <name evidence="3" type="ORF">SAMN05444001_1022</name>
</gene>
<dbReference type="EMBL" id="FNVS01000002">
    <property type="protein sequence ID" value="SEF51132.1"/>
    <property type="molecule type" value="Genomic_DNA"/>
</dbReference>
<evidence type="ECO:0000259" key="2">
    <source>
        <dbReference type="Pfam" id="PF16585"/>
    </source>
</evidence>
<dbReference type="Pfam" id="PF16585">
    <property type="entry name" value="Lipocalin_8"/>
    <property type="match status" value="1"/>
</dbReference>
<sequence>MIKNLIIAIGLLLLAACSNDAYDKLDGKWQLQQVEENGIVQDVDTIYYNFQTSLFMYQIYDPASDDIRDCYGFNTKEGDNKLLLELISNPKPVESFLKYTDWTSTTRVFIIEKADRKKLILENEGKRYTFRKF</sequence>
<feature type="signal peptide" evidence="1">
    <location>
        <begin position="1"/>
        <end position="21"/>
    </location>
</feature>